<proteinExistence type="predicted"/>
<organism evidence="1 2">
    <name type="scientific">Culex pipiens pipiens</name>
    <name type="common">Northern house mosquito</name>
    <dbReference type="NCBI Taxonomy" id="38569"/>
    <lineage>
        <taxon>Eukaryota</taxon>
        <taxon>Metazoa</taxon>
        <taxon>Ecdysozoa</taxon>
        <taxon>Arthropoda</taxon>
        <taxon>Hexapoda</taxon>
        <taxon>Insecta</taxon>
        <taxon>Pterygota</taxon>
        <taxon>Neoptera</taxon>
        <taxon>Endopterygota</taxon>
        <taxon>Diptera</taxon>
        <taxon>Nematocera</taxon>
        <taxon>Culicoidea</taxon>
        <taxon>Culicidae</taxon>
        <taxon>Culicinae</taxon>
        <taxon>Culicini</taxon>
        <taxon>Culex</taxon>
        <taxon>Culex</taxon>
    </lineage>
</organism>
<name>A0ABD1DX67_CULPP</name>
<dbReference type="Proteomes" id="UP001562425">
    <property type="component" value="Unassembled WGS sequence"/>
</dbReference>
<dbReference type="EMBL" id="JBEHCU010000537">
    <property type="protein sequence ID" value="KAL1404331.1"/>
    <property type="molecule type" value="Genomic_DNA"/>
</dbReference>
<reference evidence="1 2" key="1">
    <citation type="submission" date="2024-05" db="EMBL/GenBank/DDBJ databases">
        <title>Culex pipiens pipiens assembly and annotation.</title>
        <authorList>
            <person name="Alout H."/>
            <person name="Durand T."/>
        </authorList>
    </citation>
    <scope>NUCLEOTIDE SEQUENCE [LARGE SCALE GENOMIC DNA]</scope>
    <source>
        <strain evidence="1">HA-2024</strain>
        <tissue evidence="1">Whole body</tissue>
    </source>
</reference>
<keyword evidence="2" id="KW-1185">Reference proteome</keyword>
<gene>
    <name evidence="1" type="ORF">pipiens_005396</name>
</gene>
<protein>
    <submittedName>
        <fullName evidence="1">Uncharacterized protein</fullName>
    </submittedName>
</protein>
<evidence type="ECO:0000313" key="1">
    <source>
        <dbReference type="EMBL" id="KAL1404331.1"/>
    </source>
</evidence>
<sequence length="191" mass="21726">MADQRPSVIPRVDVVYLTYNAKRAQPSISMDTVCTVSLYELKKHRHAKRSEKHQMSAEAYRHYRWYNCVLTGMLRIEDGPQLLQTFHWYIETATVDAFRVDGTVCEAVSLIIGPEVEHWYCARVGGLGGRSSHGSRVRLRCAKWEDTFGAQAKARISDCLVEPAKVATTTTMRKSCKRLSLGTICEQQEEQ</sequence>
<accession>A0ABD1DX67</accession>
<dbReference type="AlphaFoldDB" id="A0ABD1DX67"/>
<evidence type="ECO:0000313" key="2">
    <source>
        <dbReference type="Proteomes" id="UP001562425"/>
    </source>
</evidence>
<comment type="caution">
    <text evidence="1">The sequence shown here is derived from an EMBL/GenBank/DDBJ whole genome shotgun (WGS) entry which is preliminary data.</text>
</comment>